<dbReference type="RefSeq" id="WP_130967509.1">
    <property type="nucleotide sequence ID" value="NZ_SIXI01000003.1"/>
</dbReference>
<protein>
    <submittedName>
        <fullName evidence="5">AraC family transcriptional regulator</fullName>
    </submittedName>
</protein>
<dbReference type="Pfam" id="PF12833">
    <property type="entry name" value="HTH_18"/>
    <property type="match status" value="1"/>
</dbReference>
<evidence type="ECO:0000256" key="3">
    <source>
        <dbReference type="ARBA" id="ARBA00023163"/>
    </source>
</evidence>
<dbReference type="PANTHER" id="PTHR47894:SF1">
    <property type="entry name" value="HTH-TYPE TRANSCRIPTIONAL REGULATOR VQSM"/>
    <property type="match status" value="1"/>
</dbReference>
<keyword evidence="1" id="KW-0805">Transcription regulation</keyword>
<feature type="domain" description="HTH araC/xylS-type" evidence="4">
    <location>
        <begin position="249"/>
        <end position="346"/>
    </location>
</feature>
<organism evidence="5 6">
    <name type="scientific">Aquabacterium lacunae</name>
    <dbReference type="NCBI Taxonomy" id="2528630"/>
    <lineage>
        <taxon>Bacteria</taxon>
        <taxon>Pseudomonadati</taxon>
        <taxon>Pseudomonadota</taxon>
        <taxon>Betaproteobacteria</taxon>
        <taxon>Burkholderiales</taxon>
        <taxon>Aquabacterium</taxon>
    </lineage>
</organism>
<dbReference type="PANTHER" id="PTHR47894">
    <property type="entry name" value="HTH-TYPE TRANSCRIPTIONAL REGULATOR GADX"/>
    <property type="match status" value="1"/>
</dbReference>
<evidence type="ECO:0000313" key="5">
    <source>
        <dbReference type="EMBL" id="TBO31131.1"/>
    </source>
</evidence>
<dbReference type="PROSITE" id="PS01124">
    <property type="entry name" value="HTH_ARAC_FAMILY_2"/>
    <property type="match status" value="1"/>
</dbReference>
<dbReference type="Gene3D" id="1.10.10.60">
    <property type="entry name" value="Homeodomain-like"/>
    <property type="match status" value="1"/>
</dbReference>
<dbReference type="SMART" id="SM00342">
    <property type="entry name" value="HTH_ARAC"/>
    <property type="match status" value="1"/>
</dbReference>
<dbReference type="OrthoDB" id="6506763at2"/>
<gene>
    <name evidence="5" type="ORF">EYS42_07720</name>
</gene>
<dbReference type="InterPro" id="IPR018060">
    <property type="entry name" value="HTH_AraC"/>
</dbReference>
<evidence type="ECO:0000256" key="1">
    <source>
        <dbReference type="ARBA" id="ARBA00023015"/>
    </source>
</evidence>
<dbReference type="GO" id="GO:0003700">
    <property type="term" value="F:DNA-binding transcription factor activity"/>
    <property type="evidence" value="ECO:0007669"/>
    <property type="project" value="InterPro"/>
</dbReference>
<dbReference type="AlphaFoldDB" id="A0A4Q9GY33"/>
<dbReference type="SUPFAM" id="SSF46689">
    <property type="entry name" value="Homeodomain-like"/>
    <property type="match status" value="1"/>
</dbReference>
<reference evidence="5 6" key="1">
    <citation type="submission" date="2019-02" db="EMBL/GenBank/DDBJ databases">
        <title>Aquabacterium sp. strain KMB7.</title>
        <authorList>
            <person name="Chen W.-M."/>
        </authorList>
    </citation>
    <scope>NUCLEOTIDE SEQUENCE [LARGE SCALE GENOMIC DNA]</scope>
    <source>
        <strain evidence="5 6">KMB7</strain>
    </source>
</reference>
<proteinExistence type="predicted"/>
<keyword evidence="6" id="KW-1185">Reference proteome</keyword>
<dbReference type="InterPro" id="IPR018062">
    <property type="entry name" value="HTH_AraC-typ_CS"/>
</dbReference>
<keyword evidence="2" id="KW-0238">DNA-binding</keyword>
<accession>A0A4Q9GY33</accession>
<evidence type="ECO:0000259" key="4">
    <source>
        <dbReference type="PROSITE" id="PS01124"/>
    </source>
</evidence>
<dbReference type="GO" id="GO:0005829">
    <property type="term" value="C:cytosol"/>
    <property type="evidence" value="ECO:0007669"/>
    <property type="project" value="TreeGrafter"/>
</dbReference>
<dbReference type="EMBL" id="SIXI01000003">
    <property type="protein sequence ID" value="TBO31131.1"/>
    <property type="molecule type" value="Genomic_DNA"/>
</dbReference>
<dbReference type="PROSITE" id="PS00041">
    <property type="entry name" value="HTH_ARAC_FAMILY_1"/>
    <property type="match status" value="1"/>
</dbReference>
<name>A0A4Q9GY33_9BURK</name>
<dbReference type="Proteomes" id="UP000292120">
    <property type="component" value="Unassembled WGS sequence"/>
</dbReference>
<evidence type="ECO:0000313" key="6">
    <source>
        <dbReference type="Proteomes" id="UP000292120"/>
    </source>
</evidence>
<keyword evidence="3" id="KW-0804">Transcription</keyword>
<sequence>MATSHTPSDPGQTLSLQAPYLRQIADQLRTMGADVPAWLARHGLNEARLNDGTIDMPMAQFQALVSDGIEVTGEPAMGLLVGERLLVNTHGMLGFAAAASHTIRVAVQLFETYVHLRTSMISVSLHEVGEGPAAEAHIRITECQPLGEARRPVLEAVVLTVRNVLDFITRGGGAVRYAAFPFARPDYAPLAEDLFRCEVRYRQGWAGFALPAGQLDAPLAMADAAAFQQALQVCQHELDKLQRSETFSDRVRRVLLEKRQGFPSLQVVARLFNMTPRTLHRRLQDEGTTFQQVLEGVRHQLAVGHLKAGQLSVQEIAWLLGYTEVANFRRAFKRWEGVAPSAWRPPQATG</sequence>
<dbReference type="Pfam" id="PF12625">
    <property type="entry name" value="Arabinose_bd"/>
    <property type="match status" value="1"/>
</dbReference>
<comment type="caution">
    <text evidence="5">The sequence shown here is derived from an EMBL/GenBank/DDBJ whole genome shotgun (WGS) entry which is preliminary data.</text>
</comment>
<evidence type="ECO:0000256" key="2">
    <source>
        <dbReference type="ARBA" id="ARBA00023125"/>
    </source>
</evidence>
<dbReference type="GO" id="GO:0000976">
    <property type="term" value="F:transcription cis-regulatory region binding"/>
    <property type="evidence" value="ECO:0007669"/>
    <property type="project" value="TreeGrafter"/>
</dbReference>
<dbReference type="InterPro" id="IPR009057">
    <property type="entry name" value="Homeodomain-like_sf"/>
</dbReference>
<dbReference type="InterPro" id="IPR032687">
    <property type="entry name" value="AraC-type_N"/>
</dbReference>